<dbReference type="SUPFAM" id="SSF64288">
    <property type="entry name" value="Chorismate lyase-like"/>
    <property type="match status" value="1"/>
</dbReference>
<dbReference type="EMBL" id="JAAVNE010000043">
    <property type="protein sequence ID" value="NKC33353.1"/>
    <property type="molecule type" value="Genomic_DNA"/>
</dbReference>
<dbReference type="InterPro" id="IPR000524">
    <property type="entry name" value="Tscrpt_reg_HTH_GntR"/>
</dbReference>
<proteinExistence type="predicted"/>
<gene>
    <name evidence="5" type="ORF">HEQ75_21005</name>
</gene>
<dbReference type="InterPro" id="IPR050679">
    <property type="entry name" value="Bact_HTH_transcr_reg"/>
</dbReference>
<dbReference type="Pfam" id="PF00392">
    <property type="entry name" value="GntR"/>
    <property type="match status" value="1"/>
</dbReference>
<dbReference type="InterPro" id="IPR028978">
    <property type="entry name" value="Chorismate_lyase_/UTRA_dom_sf"/>
</dbReference>
<feature type="domain" description="HTH gntR-type" evidence="4">
    <location>
        <begin position="19"/>
        <end position="87"/>
    </location>
</feature>
<evidence type="ECO:0000256" key="2">
    <source>
        <dbReference type="ARBA" id="ARBA00023125"/>
    </source>
</evidence>
<name>A0ABX1EC69_9PROT</name>
<dbReference type="Gene3D" id="1.10.10.10">
    <property type="entry name" value="Winged helix-like DNA-binding domain superfamily/Winged helix DNA-binding domain"/>
    <property type="match status" value="1"/>
</dbReference>
<dbReference type="SUPFAM" id="SSF46785">
    <property type="entry name" value="Winged helix' DNA-binding domain"/>
    <property type="match status" value="1"/>
</dbReference>
<dbReference type="SMART" id="SM00866">
    <property type="entry name" value="UTRA"/>
    <property type="match status" value="1"/>
</dbReference>
<evidence type="ECO:0000256" key="1">
    <source>
        <dbReference type="ARBA" id="ARBA00023015"/>
    </source>
</evidence>
<dbReference type="Pfam" id="PF07702">
    <property type="entry name" value="UTRA"/>
    <property type="match status" value="1"/>
</dbReference>
<dbReference type="RefSeq" id="WP_168034080.1">
    <property type="nucleotide sequence ID" value="NZ_JAAVNE010000043.1"/>
</dbReference>
<evidence type="ECO:0000313" key="6">
    <source>
        <dbReference type="Proteomes" id="UP000787635"/>
    </source>
</evidence>
<keyword evidence="3" id="KW-0804">Transcription</keyword>
<dbReference type="Proteomes" id="UP000787635">
    <property type="component" value="Unassembled WGS sequence"/>
</dbReference>
<dbReference type="PRINTS" id="PR00035">
    <property type="entry name" value="HTHGNTR"/>
</dbReference>
<reference evidence="5 6" key="1">
    <citation type="submission" date="2020-03" db="EMBL/GenBank/DDBJ databases">
        <title>Roseomonas selenitidurans sp. nov. isolated from urban soil.</title>
        <authorList>
            <person name="Liu H."/>
        </authorList>
    </citation>
    <scope>NUCLEOTIDE SEQUENCE [LARGE SCALE GENOMIC DNA]</scope>
    <source>
        <strain evidence="5 6">BU-1</strain>
    </source>
</reference>
<dbReference type="PROSITE" id="PS50949">
    <property type="entry name" value="HTH_GNTR"/>
    <property type="match status" value="1"/>
</dbReference>
<keyword evidence="2" id="KW-0238">DNA-binding</keyword>
<dbReference type="InterPro" id="IPR011663">
    <property type="entry name" value="UTRA"/>
</dbReference>
<evidence type="ECO:0000313" key="5">
    <source>
        <dbReference type="EMBL" id="NKC33353.1"/>
    </source>
</evidence>
<protein>
    <submittedName>
        <fullName evidence="5">GntR family transcriptional regulator</fullName>
    </submittedName>
</protein>
<organism evidence="5 6">
    <name type="scientific">Falsiroseomonas selenitidurans</name>
    <dbReference type="NCBI Taxonomy" id="2716335"/>
    <lineage>
        <taxon>Bacteria</taxon>
        <taxon>Pseudomonadati</taxon>
        <taxon>Pseudomonadota</taxon>
        <taxon>Alphaproteobacteria</taxon>
        <taxon>Acetobacterales</taxon>
        <taxon>Roseomonadaceae</taxon>
        <taxon>Falsiroseomonas</taxon>
    </lineage>
</organism>
<dbReference type="PANTHER" id="PTHR44846">
    <property type="entry name" value="MANNOSYL-D-GLYCERATE TRANSPORT/METABOLISM SYSTEM REPRESSOR MNGR-RELATED"/>
    <property type="match status" value="1"/>
</dbReference>
<comment type="caution">
    <text evidence="5">The sequence shown here is derived from an EMBL/GenBank/DDBJ whole genome shotgun (WGS) entry which is preliminary data.</text>
</comment>
<accession>A0ABX1EC69</accession>
<evidence type="ECO:0000256" key="3">
    <source>
        <dbReference type="ARBA" id="ARBA00023163"/>
    </source>
</evidence>
<evidence type="ECO:0000259" key="4">
    <source>
        <dbReference type="PROSITE" id="PS50949"/>
    </source>
</evidence>
<dbReference type="InterPro" id="IPR036388">
    <property type="entry name" value="WH-like_DNA-bd_sf"/>
</dbReference>
<keyword evidence="1" id="KW-0805">Transcription regulation</keyword>
<sequence>MTLSRRPAGPTPDLNRSAVARYLQLATLFRHRVEQGIWQAGRQIPTVDELAAECGVARATIRQALDQLADEGLIERFRAKGTFVRAAPPPRLWCDVETDWNGLLRSREGARIEILADMPGQDGAGVPARQGSPAPLYRHLRRRHWRDGAPFLLADVWLDERLSPLVTQEDLVTKTALRLVASIPGVKIAEAHQTLTIGAADVETAAGLHLPLNAPVAHVHRAAIDAQGVLLMAANGIYRGDMVRIDVKLR</sequence>
<dbReference type="InterPro" id="IPR036390">
    <property type="entry name" value="WH_DNA-bd_sf"/>
</dbReference>
<keyword evidence="6" id="KW-1185">Reference proteome</keyword>
<dbReference type="PANTHER" id="PTHR44846:SF1">
    <property type="entry name" value="MANNOSYL-D-GLYCERATE TRANSPORT_METABOLISM SYSTEM REPRESSOR MNGR-RELATED"/>
    <property type="match status" value="1"/>
</dbReference>
<dbReference type="SMART" id="SM00345">
    <property type="entry name" value="HTH_GNTR"/>
    <property type="match status" value="1"/>
</dbReference>
<dbReference type="CDD" id="cd07377">
    <property type="entry name" value="WHTH_GntR"/>
    <property type="match status" value="1"/>
</dbReference>
<dbReference type="Gene3D" id="3.40.1410.10">
    <property type="entry name" value="Chorismate lyase-like"/>
    <property type="match status" value="1"/>
</dbReference>